<name>A0A017T9L7_9BACT</name>
<proteinExistence type="predicted"/>
<dbReference type="InterPro" id="IPR013766">
    <property type="entry name" value="Thioredoxin_domain"/>
</dbReference>
<accession>A0A017T9L7</accession>
<comment type="caution">
    <text evidence="2">The sequence shown here is derived from an EMBL/GenBank/DDBJ whole genome shotgun (WGS) entry which is preliminary data.</text>
</comment>
<dbReference type="AlphaFoldDB" id="A0A017T9L7"/>
<dbReference type="STRING" id="1192034.CAP_3155"/>
<feature type="domain" description="Thioredoxin" evidence="1">
    <location>
        <begin position="13"/>
        <end position="166"/>
    </location>
</feature>
<dbReference type="eggNOG" id="COG1225">
    <property type="taxonomic scope" value="Bacteria"/>
</dbReference>
<gene>
    <name evidence="2" type="ORF">CAP_3155</name>
</gene>
<protein>
    <submittedName>
        <fullName evidence="2">PPO candidate 1</fullName>
    </submittedName>
</protein>
<evidence type="ECO:0000313" key="2">
    <source>
        <dbReference type="EMBL" id="EYF05607.1"/>
    </source>
</evidence>
<dbReference type="SUPFAM" id="SSF52833">
    <property type="entry name" value="Thioredoxin-like"/>
    <property type="match status" value="1"/>
</dbReference>
<dbReference type="PANTHER" id="PTHR43640">
    <property type="entry name" value="OS07G0260300 PROTEIN"/>
    <property type="match status" value="1"/>
</dbReference>
<sequence>MPAATPQAAATGVKVGQPAPDFTLTDLDGKTVHLADYKGKTVVLEWFNPGCPFVQKAHREGALKDMAARVADKGVVWLAINSGAAGKQGHGKEANVKARDEFGMKHPILLDETGATGRAYGAERTPHMYVIDPKGIVVYAGAIDSTRGGEPEKDEKVTNHVDVALSELAEGKPISMAQTEAYGCSVKY</sequence>
<keyword evidence="3" id="KW-1185">Reference proteome</keyword>
<dbReference type="CDD" id="cd02969">
    <property type="entry name" value="PRX_like1"/>
    <property type="match status" value="1"/>
</dbReference>
<reference evidence="2 3" key="1">
    <citation type="submission" date="2013-05" db="EMBL/GenBank/DDBJ databases">
        <title>Genome assembly of Chondromyces apiculatus DSM 436.</title>
        <authorList>
            <person name="Sharma G."/>
            <person name="Khatri I."/>
            <person name="Kaur C."/>
            <person name="Mayilraj S."/>
            <person name="Subramanian S."/>
        </authorList>
    </citation>
    <scope>NUCLEOTIDE SEQUENCE [LARGE SCALE GENOMIC DNA]</scope>
    <source>
        <strain evidence="2 3">DSM 436</strain>
    </source>
</reference>
<dbReference type="InterPro" id="IPR036249">
    <property type="entry name" value="Thioredoxin-like_sf"/>
</dbReference>
<dbReference type="PANTHER" id="PTHR43640:SF1">
    <property type="entry name" value="THIOREDOXIN-DEPENDENT PEROXIREDOXIN"/>
    <property type="match status" value="1"/>
</dbReference>
<organism evidence="2 3">
    <name type="scientific">Chondromyces apiculatus DSM 436</name>
    <dbReference type="NCBI Taxonomy" id="1192034"/>
    <lineage>
        <taxon>Bacteria</taxon>
        <taxon>Pseudomonadati</taxon>
        <taxon>Myxococcota</taxon>
        <taxon>Polyangia</taxon>
        <taxon>Polyangiales</taxon>
        <taxon>Polyangiaceae</taxon>
        <taxon>Chondromyces</taxon>
    </lineage>
</organism>
<evidence type="ECO:0000313" key="3">
    <source>
        <dbReference type="Proteomes" id="UP000019678"/>
    </source>
</evidence>
<evidence type="ECO:0000259" key="1">
    <source>
        <dbReference type="PROSITE" id="PS51352"/>
    </source>
</evidence>
<dbReference type="Proteomes" id="UP000019678">
    <property type="component" value="Unassembled WGS sequence"/>
</dbReference>
<dbReference type="Gene3D" id="3.40.30.10">
    <property type="entry name" value="Glutaredoxin"/>
    <property type="match status" value="1"/>
</dbReference>
<dbReference type="PROSITE" id="PS51352">
    <property type="entry name" value="THIOREDOXIN_2"/>
    <property type="match status" value="1"/>
</dbReference>
<dbReference type="GO" id="GO:0016491">
    <property type="term" value="F:oxidoreductase activity"/>
    <property type="evidence" value="ECO:0007669"/>
    <property type="project" value="InterPro"/>
</dbReference>
<dbReference type="InterPro" id="IPR047262">
    <property type="entry name" value="PRX-like1"/>
</dbReference>
<dbReference type="InterPro" id="IPR013740">
    <property type="entry name" value="Redoxin"/>
</dbReference>
<dbReference type="Pfam" id="PF08534">
    <property type="entry name" value="Redoxin"/>
    <property type="match status" value="1"/>
</dbReference>
<dbReference type="EMBL" id="ASRX01000022">
    <property type="protein sequence ID" value="EYF05607.1"/>
    <property type="molecule type" value="Genomic_DNA"/>
</dbReference>